<accession>A0A6G4CIC0</accession>
<reference evidence="1" key="2">
    <citation type="submission" date="2020-02" db="EMBL/GenBank/DDBJ databases">
        <authorList>
            <person name="Alotaibi K."/>
            <person name="Khan A."/>
        </authorList>
    </citation>
    <scope>NUCLEOTIDE SEQUENCE</scope>
    <source>
        <strain evidence="1">EC21</strain>
    </source>
</reference>
<gene>
    <name evidence="1" type="ORF">G4V01_22440</name>
</gene>
<protein>
    <submittedName>
        <fullName evidence="1">Uncharacterized protein</fullName>
    </submittedName>
</protein>
<comment type="caution">
    <text evidence="1">The sequence shown here is derived from an EMBL/GenBank/DDBJ whole genome shotgun (WGS) entry which is preliminary data.</text>
</comment>
<proteinExistence type="predicted"/>
<reference evidence="1" key="1">
    <citation type="journal article" date="2006" name="Food Microbiol.">
        <title>Occurrence of non-O157 shiga toxin-producing Escherichia coli in ready-to-eat food from supermarkets in Argentina.</title>
        <authorList>
            <person name="Balague C."/>
            <person name="Khan A.A."/>
            <person name="Fernandez L."/>
            <person name="Redolfi A.L."/>
            <person name="Aquili V."/>
            <person name="Voltattorni P."/>
            <person name="Hofer C."/>
            <person name="Ebner G."/>
            <person name="Duenas S."/>
            <person name="Cerniglia C.E."/>
        </authorList>
    </citation>
    <scope>NUCLEOTIDE SEQUENCE</scope>
    <source>
        <strain evidence="1">EC21</strain>
    </source>
</reference>
<dbReference type="EMBL" id="JAAIWJ010000122">
    <property type="protein sequence ID" value="NEZ09583.1"/>
    <property type="molecule type" value="Genomic_DNA"/>
</dbReference>
<evidence type="ECO:0000313" key="1">
    <source>
        <dbReference type="EMBL" id="NEZ09583.1"/>
    </source>
</evidence>
<dbReference type="AlphaFoldDB" id="A0A6G4CIC0"/>
<name>A0A6G4CIC0_ECOLX</name>
<sequence>NRIRLPEMKAFSLEKIDYYIDIIIKDYESVKENAYLIVPKINYNTDLDIEDSSSEEFLPDNIPEKDENSPDNCFEVVKYNTYEAYNSEKQYFTREDYTYDYDLLNAI</sequence>
<feature type="non-terminal residue" evidence="1">
    <location>
        <position position="1"/>
    </location>
</feature>
<organism evidence="1">
    <name type="scientific">Escherichia coli</name>
    <dbReference type="NCBI Taxonomy" id="562"/>
    <lineage>
        <taxon>Bacteria</taxon>
        <taxon>Pseudomonadati</taxon>
        <taxon>Pseudomonadota</taxon>
        <taxon>Gammaproteobacteria</taxon>
        <taxon>Enterobacterales</taxon>
        <taxon>Enterobacteriaceae</taxon>
        <taxon>Escherichia</taxon>
    </lineage>
</organism>